<evidence type="ECO:0000313" key="4">
    <source>
        <dbReference type="Proteomes" id="UP000243451"/>
    </source>
</evidence>
<dbReference type="AlphaFoldDB" id="A0A2P4ESJ0"/>
<evidence type="ECO:0000259" key="2">
    <source>
        <dbReference type="SMART" id="SM00849"/>
    </source>
</evidence>
<proteinExistence type="predicted"/>
<feature type="domain" description="Metallo-beta-lactamase" evidence="2">
    <location>
        <begin position="92"/>
        <end position="298"/>
    </location>
</feature>
<dbReference type="InterPro" id="IPR024884">
    <property type="entry name" value="NAPE-PLD"/>
</dbReference>
<dbReference type="RefSeq" id="WP_104739279.1">
    <property type="nucleotide sequence ID" value="NZ_BMHR01000014.1"/>
</dbReference>
<dbReference type="PIRSF" id="PIRSF038896">
    <property type="entry name" value="NAPE-PLD"/>
    <property type="match status" value="1"/>
</dbReference>
<dbReference type="GO" id="GO:0005737">
    <property type="term" value="C:cytoplasm"/>
    <property type="evidence" value="ECO:0007669"/>
    <property type="project" value="TreeGrafter"/>
</dbReference>
<dbReference type="EMBL" id="PPSK01000016">
    <property type="protein sequence ID" value="POB02007.1"/>
    <property type="molecule type" value="Genomic_DNA"/>
</dbReference>
<dbReference type="SUPFAM" id="SSF56281">
    <property type="entry name" value="Metallo-hydrolase/oxidoreductase"/>
    <property type="match status" value="1"/>
</dbReference>
<keyword evidence="3" id="KW-0378">Hydrolase</keyword>
<accession>A0A2P4ESJ0</accession>
<protein>
    <submittedName>
        <fullName evidence="3">Hydrolase</fullName>
    </submittedName>
</protein>
<dbReference type="GO" id="GO:0070290">
    <property type="term" value="F:N-acylphosphatidylethanolamine-specific phospholipase D activity"/>
    <property type="evidence" value="ECO:0007669"/>
    <property type="project" value="InterPro"/>
</dbReference>
<dbReference type="PANTHER" id="PTHR15032:SF4">
    <property type="entry name" value="N-ACYL-PHOSPHATIDYLETHANOLAMINE-HYDROLYZING PHOSPHOLIPASE D"/>
    <property type="match status" value="1"/>
</dbReference>
<evidence type="ECO:0000313" key="3">
    <source>
        <dbReference type="EMBL" id="POB02007.1"/>
    </source>
</evidence>
<dbReference type="Pfam" id="PF12706">
    <property type="entry name" value="Lactamase_B_2"/>
    <property type="match status" value="1"/>
</dbReference>
<keyword evidence="4" id="KW-1185">Reference proteome</keyword>
<dbReference type="Gene3D" id="3.60.15.10">
    <property type="entry name" value="Ribonuclease Z/Hydroxyacylglutathione hydrolase-like"/>
    <property type="match status" value="1"/>
</dbReference>
<dbReference type="OrthoDB" id="9805728at2"/>
<dbReference type="GO" id="GO:0008270">
    <property type="term" value="F:zinc ion binding"/>
    <property type="evidence" value="ECO:0007669"/>
    <property type="project" value="InterPro"/>
</dbReference>
<dbReference type="InterPro" id="IPR001279">
    <property type="entry name" value="Metallo-B-lactamas"/>
</dbReference>
<evidence type="ECO:0000256" key="1">
    <source>
        <dbReference type="SAM" id="MobiDB-lite"/>
    </source>
</evidence>
<dbReference type="Proteomes" id="UP000243451">
    <property type="component" value="Unassembled WGS sequence"/>
</dbReference>
<organism evidence="3 4">
    <name type="scientific">Halopseudomonas oceani</name>
    <dbReference type="NCBI Taxonomy" id="1708783"/>
    <lineage>
        <taxon>Bacteria</taxon>
        <taxon>Pseudomonadati</taxon>
        <taxon>Pseudomonadota</taxon>
        <taxon>Gammaproteobacteria</taxon>
        <taxon>Pseudomonadales</taxon>
        <taxon>Pseudomonadaceae</taxon>
        <taxon>Halopseudomonas</taxon>
    </lineage>
</organism>
<gene>
    <name evidence="3" type="ORF">C1949_14755</name>
</gene>
<dbReference type="SMART" id="SM00849">
    <property type="entry name" value="Lactamase_B"/>
    <property type="match status" value="1"/>
</dbReference>
<feature type="region of interest" description="Disordered" evidence="1">
    <location>
        <begin position="332"/>
        <end position="353"/>
    </location>
</feature>
<name>A0A2P4ESJ0_9GAMM</name>
<dbReference type="InterPro" id="IPR036866">
    <property type="entry name" value="RibonucZ/Hydroxyglut_hydro"/>
</dbReference>
<dbReference type="PANTHER" id="PTHR15032">
    <property type="entry name" value="N-ACYL-PHOSPHATIDYLETHANOLAMINE-HYDROLYZING PHOSPHOLIPASE D"/>
    <property type="match status" value="1"/>
</dbReference>
<reference evidence="3 4" key="1">
    <citation type="submission" date="2018-01" db="EMBL/GenBank/DDBJ databases">
        <title>Draft genome of the type strain Pseudomonas oceani DSM 100277 isolated from the deep water in Okinawa trough, northwestern Pacific Ocean.</title>
        <authorList>
            <person name="Gomila M."/>
            <person name="Mulet M."/>
            <person name="Garcia-Valdes E."/>
            <person name="Lalucat J."/>
        </authorList>
    </citation>
    <scope>NUCLEOTIDE SEQUENCE [LARGE SCALE GENOMIC DNA]</scope>
    <source>
        <strain evidence="3 4">DSM 100277</strain>
    </source>
</reference>
<comment type="caution">
    <text evidence="3">The sequence shown here is derived from an EMBL/GenBank/DDBJ whole genome shotgun (WGS) entry which is preliminary data.</text>
</comment>
<sequence length="353" mass="40091">MLVSLLAAARAAVTGSLRPSLPIYPESAQFRHERFRNKVSREPMTFRQGLAVWRDFLFNKPSGTVPDRAISVQPLTKADLLAAPDNSVWRLGHSSLVFKLNDAFWLTDPVFSKRASPVQWFGPKRFHAPPISIAELPPIKVVVLSHNHYDHLDHAAIRQLQHKVEQFITPLGVGATLIRWGVPPGKVRELDWWDDVEIDGVRATATPAQHFSGRGFSDGNRTLWCSWVLQHPDSKLFFSGDTGYFDGFREIAERLGPFDIAFMETGAYNPRWVYVHMLPEQTLQAFLDLRARWLYPIHNGTFDLSMHTWEEPFEQITRLAEQHGVALATPQMGEPLDMSAPHGGSQWWRPSAE</sequence>